<dbReference type="AlphaFoldDB" id="A0A834YIX4"/>
<dbReference type="OrthoDB" id="670984at2759"/>
<proteinExistence type="inferred from homology"/>
<dbReference type="SUPFAM" id="SSF103481">
    <property type="entry name" value="Multidrug resistance efflux transporter EmrE"/>
    <property type="match status" value="1"/>
</dbReference>
<dbReference type="InterPro" id="IPR037185">
    <property type="entry name" value="EmrE-like"/>
</dbReference>
<dbReference type="OMA" id="NRSEDAW"/>
<feature type="domain" description="EamA" evidence="7">
    <location>
        <begin position="57"/>
        <end position="194"/>
    </location>
</feature>
<keyword evidence="9" id="KW-1185">Reference proteome</keyword>
<evidence type="ECO:0000256" key="4">
    <source>
        <dbReference type="ARBA" id="ARBA00022989"/>
    </source>
</evidence>
<comment type="subcellular location">
    <subcellularLocation>
        <location evidence="1 6">Membrane</location>
        <topology evidence="1 6">Multi-pass membrane protein</topology>
    </subcellularLocation>
</comment>
<keyword evidence="4 6" id="KW-1133">Transmembrane helix</keyword>
<comment type="caution">
    <text evidence="8">The sequence shown here is derived from an EMBL/GenBank/DDBJ whole genome shotgun (WGS) entry which is preliminary data.</text>
</comment>
<comment type="caution">
    <text evidence="6">Lacks conserved residue(s) required for the propagation of feature annotation.</text>
</comment>
<feature type="transmembrane region" description="Helical" evidence="6">
    <location>
        <begin position="120"/>
        <end position="143"/>
    </location>
</feature>
<dbReference type="Proteomes" id="UP000655225">
    <property type="component" value="Unassembled WGS sequence"/>
</dbReference>
<feature type="transmembrane region" description="Helical" evidence="6">
    <location>
        <begin position="178"/>
        <end position="196"/>
    </location>
</feature>
<organism evidence="8 9">
    <name type="scientific">Tetracentron sinense</name>
    <name type="common">Spur-leaf</name>
    <dbReference type="NCBI Taxonomy" id="13715"/>
    <lineage>
        <taxon>Eukaryota</taxon>
        <taxon>Viridiplantae</taxon>
        <taxon>Streptophyta</taxon>
        <taxon>Embryophyta</taxon>
        <taxon>Tracheophyta</taxon>
        <taxon>Spermatophyta</taxon>
        <taxon>Magnoliopsida</taxon>
        <taxon>Trochodendrales</taxon>
        <taxon>Trochodendraceae</taxon>
        <taxon>Tetracentron</taxon>
    </lineage>
</organism>
<evidence type="ECO:0000256" key="6">
    <source>
        <dbReference type="RuleBase" id="RU363077"/>
    </source>
</evidence>
<dbReference type="EMBL" id="JABCRI010000022">
    <property type="protein sequence ID" value="KAF8379845.1"/>
    <property type="molecule type" value="Genomic_DNA"/>
</dbReference>
<dbReference type="PANTHER" id="PTHR31218">
    <property type="entry name" value="WAT1-RELATED PROTEIN"/>
    <property type="match status" value="1"/>
</dbReference>
<evidence type="ECO:0000313" key="8">
    <source>
        <dbReference type="EMBL" id="KAF8379845.1"/>
    </source>
</evidence>
<evidence type="ECO:0000256" key="1">
    <source>
        <dbReference type="ARBA" id="ARBA00004141"/>
    </source>
</evidence>
<name>A0A834YIX4_TETSI</name>
<evidence type="ECO:0000313" key="9">
    <source>
        <dbReference type="Proteomes" id="UP000655225"/>
    </source>
</evidence>
<dbReference type="InterPro" id="IPR030184">
    <property type="entry name" value="WAT1-related"/>
</dbReference>
<protein>
    <recommendedName>
        <fullName evidence="6">WAT1-related protein</fullName>
    </recommendedName>
</protein>
<dbReference type="Pfam" id="PF00892">
    <property type="entry name" value="EamA"/>
    <property type="match status" value="1"/>
</dbReference>
<evidence type="ECO:0000256" key="5">
    <source>
        <dbReference type="ARBA" id="ARBA00023136"/>
    </source>
</evidence>
<reference evidence="8 9" key="1">
    <citation type="submission" date="2020-04" db="EMBL/GenBank/DDBJ databases">
        <title>Plant Genome Project.</title>
        <authorList>
            <person name="Zhang R.-G."/>
        </authorList>
    </citation>
    <scope>NUCLEOTIDE SEQUENCE [LARGE SCALE GENOMIC DNA]</scope>
    <source>
        <strain evidence="8">YNK0</strain>
        <tissue evidence="8">Leaf</tissue>
    </source>
</reference>
<evidence type="ECO:0000256" key="3">
    <source>
        <dbReference type="ARBA" id="ARBA00022692"/>
    </source>
</evidence>
<accession>A0A834YIX4</accession>
<feature type="transmembrane region" description="Helical" evidence="6">
    <location>
        <begin position="55"/>
        <end position="75"/>
    </location>
</feature>
<comment type="similarity">
    <text evidence="2 6">Belongs to the drug/metabolite transporter (DMT) superfamily. Plant drug/metabolite exporter (P-DME) (TC 2.A.7.4) family.</text>
</comment>
<keyword evidence="3 6" id="KW-0812">Transmembrane</keyword>
<keyword evidence="5 6" id="KW-0472">Membrane</keyword>
<dbReference type="GO" id="GO:0016020">
    <property type="term" value="C:membrane"/>
    <property type="evidence" value="ECO:0007669"/>
    <property type="project" value="UniProtKB-SubCell"/>
</dbReference>
<evidence type="ECO:0000259" key="7">
    <source>
        <dbReference type="Pfam" id="PF00892"/>
    </source>
</evidence>
<evidence type="ECO:0000256" key="2">
    <source>
        <dbReference type="ARBA" id="ARBA00007635"/>
    </source>
</evidence>
<gene>
    <name evidence="8" type="ORF">HHK36_029294</name>
</gene>
<dbReference type="InterPro" id="IPR000620">
    <property type="entry name" value="EamA_dom"/>
</dbReference>
<dbReference type="GO" id="GO:0022857">
    <property type="term" value="F:transmembrane transporter activity"/>
    <property type="evidence" value="ECO:0007669"/>
    <property type="project" value="InterPro"/>
</dbReference>
<sequence length="246" mass="27065">MGLRSRAGKIKIAGSILCVAGALTISLYKGKTFHIFHSHHTFKQQANIVKTKGNWTRGTFMLVGSCLGYATWYILQVKLFKVFPSRYWATMITCVIASLQSAVIGVLLNRSEDAWKLRWNLQFVTIVYSGALATAATFCLILWTIKSRGPTYPSMFNPLSLIFVAISESLFLGEAISVGSLLGMVMIVVGLYAFLWGKRNEPPTLPTPNITEANTEAVPQSTGLELPLPLPSISHCHNKSIEKNAL</sequence>
<feature type="transmembrane region" description="Helical" evidence="6">
    <location>
        <begin position="87"/>
        <end position="108"/>
    </location>
</feature>